<reference evidence="1 2" key="1">
    <citation type="journal article" date="2018" name="Sci. Data">
        <title>The draft genome sequence of cork oak.</title>
        <authorList>
            <person name="Ramos A.M."/>
            <person name="Usie A."/>
            <person name="Barbosa P."/>
            <person name="Barros P.M."/>
            <person name="Capote T."/>
            <person name="Chaves I."/>
            <person name="Simoes F."/>
            <person name="Abreu I."/>
            <person name="Carrasquinho I."/>
            <person name="Faro C."/>
            <person name="Guimaraes J.B."/>
            <person name="Mendonca D."/>
            <person name="Nobrega F."/>
            <person name="Rodrigues L."/>
            <person name="Saibo N.J.M."/>
            <person name="Varela M.C."/>
            <person name="Egas C."/>
            <person name="Matos J."/>
            <person name="Miguel C.M."/>
            <person name="Oliveira M.M."/>
            <person name="Ricardo C.P."/>
            <person name="Goncalves S."/>
        </authorList>
    </citation>
    <scope>NUCLEOTIDE SEQUENCE [LARGE SCALE GENOMIC DNA]</scope>
    <source>
        <strain evidence="2">cv. HL8</strain>
    </source>
</reference>
<dbReference type="EMBL" id="PKMF04000263">
    <property type="protein sequence ID" value="KAK7840370.1"/>
    <property type="molecule type" value="Genomic_DNA"/>
</dbReference>
<gene>
    <name evidence="1" type="ORF">CFP56_016760</name>
</gene>
<sequence length="93" mass="10794">MASLFWLQRFNFFIPDNCGHFVDFMIVRFNVIETYGAKSLALLPAILLSSKLFPFYLSVEYPGRQCGTPWQAVRNTLHLENGFNSLEIKEELM</sequence>
<dbReference type="AlphaFoldDB" id="A0AAW0KN10"/>
<comment type="caution">
    <text evidence="1">The sequence shown here is derived from an EMBL/GenBank/DDBJ whole genome shotgun (WGS) entry which is preliminary data.</text>
</comment>
<evidence type="ECO:0000313" key="1">
    <source>
        <dbReference type="EMBL" id="KAK7840370.1"/>
    </source>
</evidence>
<accession>A0AAW0KN10</accession>
<proteinExistence type="predicted"/>
<keyword evidence="2" id="KW-1185">Reference proteome</keyword>
<evidence type="ECO:0000313" key="2">
    <source>
        <dbReference type="Proteomes" id="UP000237347"/>
    </source>
</evidence>
<organism evidence="1 2">
    <name type="scientific">Quercus suber</name>
    <name type="common">Cork oak</name>
    <dbReference type="NCBI Taxonomy" id="58331"/>
    <lineage>
        <taxon>Eukaryota</taxon>
        <taxon>Viridiplantae</taxon>
        <taxon>Streptophyta</taxon>
        <taxon>Embryophyta</taxon>
        <taxon>Tracheophyta</taxon>
        <taxon>Spermatophyta</taxon>
        <taxon>Magnoliopsida</taxon>
        <taxon>eudicotyledons</taxon>
        <taxon>Gunneridae</taxon>
        <taxon>Pentapetalae</taxon>
        <taxon>rosids</taxon>
        <taxon>fabids</taxon>
        <taxon>Fagales</taxon>
        <taxon>Fagaceae</taxon>
        <taxon>Quercus</taxon>
    </lineage>
</organism>
<protein>
    <submittedName>
        <fullName evidence="1">Uncharacterized protein</fullName>
    </submittedName>
</protein>
<dbReference type="Proteomes" id="UP000237347">
    <property type="component" value="Unassembled WGS sequence"/>
</dbReference>
<name>A0AAW0KN10_QUESU</name>